<feature type="region of interest" description="Disordered" evidence="1">
    <location>
        <begin position="1"/>
        <end position="38"/>
    </location>
</feature>
<keyword evidence="3" id="KW-1185">Reference proteome</keyword>
<evidence type="ECO:0000256" key="1">
    <source>
        <dbReference type="SAM" id="MobiDB-lite"/>
    </source>
</evidence>
<dbReference type="AlphaFoldDB" id="A0A1L7WJP7"/>
<dbReference type="STRING" id="576137.A0A1L7WJP7"/>
<evidence type="ECO:0008006" key="4">
    <source>
        <dbReference type="Google" id="ProtNLM"/>
    </source>
</evidence>
<dbReference type="Proteomes" id="UP000184330">
    <property type="component" value="Unassembled WGS sequence"/>
</dbReference>
<accession>A0A1L7WJP7</accession>
<dbReference type="EMBL" id="FJOG01000003">
    <property type="protein sequence ID" value="CZR53005.1"/>
    <property type="molecule type" value="Genomic_DNA"/>
</dbReference>
<evidence type="ECO:0000313" key="3">
    <source>
        <dbReference type="Proteomes" id="UP000184330"/>
    </source>
</evidence>
<dbReference type="OrthoDB" id="4158087at2759"/>
<evidence type="ECO:0000313" key="2">
    <source>
        <dbReference type="EMBL" id="CZR53005.1"/>
    </source>
</evidence>
<gene>
    <name evidence="2" type="ORF">PAC_02883</name>
</gene>
<proteinExistence type="predicted"/>
<protein>
    <recommendedName>
        <fullName evidence="4">Tachykinin family protein</fullName>
    </recommendedName>
</protein>
<dbReference type="PANTHER" id="PTHR37540:SF5">
    <property type="entry name" value="TRANSCRIPTION FACTOR DOMAIN-CONTAINING PROTEIN"/>
    <property type="match status" value="1"/>
</dbReference>
<dbReference type="PANTHER" id="PTHR37540">
    <property type="entry name" value="TRANSCRIPTION FACTOR (ACR-2), PUTATIVE-RELATED-RELATED"/>
    <property type="match status" value="1"/>
</dbReference>
<sequence length="504" mass="56127">MPDHVSSPVKEASTRPNSDSKKHFQFVDSSKPGRKDLETRKLIRRHVRNEFVRLNGRKIRGQKKTDVDEQGGVEARLGTPSTSSTLDSEESPRGSVDLKVPMPFGYPTETSGYPIEMGNETHALLSHYLTHVSKRMYPITGLNLKSNPLQSPEWFHFATTDSAMFHAILYAAAVWLALAQGWRESRDTIYYRSQTIAVVQQRLGDDSTHLTADATLGAISCLALGEAVSGNEQLWRMHMEGLKNMMLSRGDISSLSPLMLAKLRRSDITGAIEYAATPLLQFPRSPNEPTWSIVPERWLTETCSGLSLILLKSGVHADIASAMIELAYFTQAIRMASSIIDLSLDPAAFAEDLYWIEHSLLLIPDSAEQSINKACRLGALLYVKAILQEFPHSATGASVLTHQLRESLDSIYMTEDNVFLLTWLALVGAMSSKAGDRIWFIIYSKQSTNIGGILPFDDGALPLTRFFDLRRVFGRLLDAIWEEILATSVMNTLDIDYETEIATT</sequence>
<dbReference type="InterPro" id="IPR021858">
    <property type="entry name" value="Fun_TF"/>
</dbReference>
<reference evidence="2 3" key="1">
    <citation type="submission" date="2016-03" db="EMBL/GenBank/DDBJ databases">
        <authorList>
            <person name="Ploux O."/>
        </authorList>
    </citation>
    <scope>NUCLEOTIDE SEQUENCE [LARGE SCALE GENOMIC DNA]</scope>
    <source>
        <strain evidence="2 3">UAMH 11012</strain>
    </source>
</reference>
<feature type="region of interest" description="Disordered" evidence="1">
    <location>
        <begin position="61"/>
        <end position="101"/>
    </location>
</feature>
<organism evidence="2 3">
    <name type="scientific">Phialocephala subalpina</name>
    <dbReference type="NCBI Taxonomy" id="576137"/>
    <lineage>
        <taxon>Eukaryota</taxon>
        <taxon>Fungi</taxon>
        <taxon>Dikarya</taxon>
        <taxon>Ascomycota</taxon>
        <taxon>Pezizomycotina</taxon>
        <taxon>Leotiomycetes</taxon>
        <taxon>Helotiales</taxon>
        <taxon>Mollisiaceae</taxon>
        <taxon>Phialocephala</taxon>
        <taxon>Phialocephala fortinii species complex</taxon>
    </lineage>
</organism>
<name>A0A1L7WJP7_9HELO</name>
<dbReference type="Pfam" id="PF11951">
    <property type="entry name" value="Fungal_trans_2"/>
    <property type="match status" value="1"/>
</dbReference>